<feature type="transmembrane region" description="Helical" evidence="7">
    <location>
        <begin position="144"/>
        <end position="165"/>
    </location>
</feature>
<keyword evidence="6 7" id="KW-0472">Membrane</keyword>
<keyword evidence="2" id="KW-0813">Transport</keyword>
<keyword evidence="5 7" id="KW-1133">Transmembrane helix</keyword>
<feature type="transmembrane region" description="Helical" evidence="7">
    <location>
        <begin position="81"/>
        <end position="100"/>
    </location>
</feature>
<evidence type="ECO:0000313" key="9">
    <source>
        <dbReference type="EMBL" id="NSJ86277.1"/>
    </source>
</evidence>
<dbReference type="PROSITE" id="PS50928">
    <property type="entry name" value="ABC_TM1"/>
    <property type="match status" value="1"/>
</dbReference>
<sequence>MNKLKKMSKSDIVFLFIVYATVILISVVILYPLWFVIIASISDPNLVATGEVLLLPKGVTFEGFKYIFRDPRIWSGYYNTIRYTVVGTMLALFITIPAGYALSRTDMMGRGIIMKLLIVTKYFSGGLIPTYLVVKGLGLVNTPYVLMILGSFSVFNLILCRTYFLNTMPIELQEAAEIDGCGIFQYFLKVVIPLSKSIIAIMVLYYAVGHWNSFFNGLIYVTDSDLYPLQLILRDILITGQSVDPSTVDPDSLELMKQIARTIQYGVIIVSSLPVLVLYPFVQKHFVKGVMIGSVKG</sequence>
<evidence type="ECO:0000256" key="6">
    <source>
        <dbReference type="ARBA" id="ARBA00023136"/>
    </source>
</evidence>
<keyword evidence="4 7" id="KW-0812">Transmembrane</keyword>
<accession>A0ABX2IBQ9</accession>
<dbReference type="CDD" id="cd06261">
    <property type="entry name" value="TM_PBP2"/>
    <property type="match status" value="1"/>
</dbReference>
<feature type="transmembrane region" description="Helical" evidence="7">
    <location>
        <begin position="263"/>
        <end position="282"/>
    </location>
</feature>
<feature type="transmembrane region" description="Helical" evidence="7">
    <location>
        <begin position="12"/>
        <end position="37"/>
    </location>
</feature>
<reference evidence="9 10" key="1">
    <citation type="journal article" date="2020" name="Cell Host Microbe">
        <title>Functional and Genomic Variation between Human-Derived Isolates of Lachnospiraceae Reveals Inter- and Intra-Species Diversity.</title>
        <authorList>
            <person name="Sorbara M.T."/>
            <person name="Littmann E.R."/>
            <person name="Fontana E."/>
            <person name="Moody T.U."/>
            <person name="Kohout C.E."/>
            <person name="Gjonbalaj M."/>
            <person name="Eaton V."/>
            <person name="Seok R."/>
            <person name="Leiner I.M."/>
            <person name="Pamer E.G."/>
        </authorList>
    </citation>
    <scope>NUCLEOTIDE SEQUENCE [LARGE SCALE GENOMIC DNA]</scope>
    <source>
        <strain evidence="9 10">MSK.15.26</strain>
    </source>
</reference>
<protein>
    <submittedName>
        <fullName evidence="9">Carbohydrate ABC transporter permease</fullName>
    </submittedName>
</protein>
<gene>
    <name evidence="9" type="ORF">G5A70_08885</name>
</gene>
<dbReference type="PANTHER" id="PTHR43744:SF9">
    <property type="entry name" value="POLYGALACTURONAN_RHAMNOGALACTURONAN TRANSPORT SYSTEM PERMEASE PROTEIN YTCP"/>
    <property type="match status" value="1"/>
</dbReference>
<proteinExistence type="predicted"/>
<evidence type="ECO:0000313" key="10">
    <source>
        <dbReference type="Proteomes" id="UP000822142"/>
    </source>
</evidence>
<evidence type="ECO:0000256" key="4">
    <source>
        <dbReference type="ARBA" id="ARBA00022692"/>
    </source>
</evidence>
<evidence type="ECO:0000256" key="3">
    <source>
        <dbReference type="ARBA" id="ARBA00022475"/>
    </source>
</evidence>
<comment type="subcellular location">
    <subcellularLocation>
        <location evidence="1">Cell membrane</location>
        <topology evidence="1">Multi-pass membrane protein</topology>
    </subcellularLocation>
</comment>
<dbReference type="Gene3D" id="1.10.3720.10">
    <property type="entry name" value="MetI-like"/>
    <property type="match status" value="1"/>
</dbReference>
<name>A0ABX2IBQ9_BLAHA</name>
<dbReference type="SUPFAM" id="SSF161098">
    <property type="entry name" value="MetI-like"/>
    <property type="match status" value="1"/>
</dbReference>
<comment type="caution">
    <text evidence="9">The sequence shown here is derived from an EMBL/GenBank/DDBJ whole genome shotgun (WGS) entry which is preliminary data.</text>
</comment>
<feature type="transmembrane region" description="Helical" evidence="7">
    <location>
        <begin position="186"/>
        <end position="208"/>
    </location>
</feature>
<evidence type="ECO:0000256" key="7">
    <source>
        <dbReference type="SAM" id="Phobius"/>
    </source>
</evidence>
<evidence type="ECO:0000259" key="8">
    <source>
        <dbReference type="PROSITE" id="PS50928"/>
    </source>
</evidence>
<feature type="domain" description="ABC transmembrane type-1" evidence="8">
    <location>
        <begin position="77"/>
        <end position="274"/>
    </location>
</feature>
<evidence type="ECO:0000256" key="5">
    <source>
        <dbReference type="ARBA" id="ARBA00022989"/>
    </source>
</evidence>
<keyword evidence="10" id="KW-1185">Reference proteome</keyword>
<dbReference type="EMBL" id="JAAITA010000010">
    <property type="protein sequence ID" value="NSJ86277.1"/>
    <property type="molecule type" value="Genomic_DNA"/>
</dbReference>
<dbReference type="PANTHER" id="PTHR43744">
    <property type="entry name" value="ABC TRANSPORTER PERMEASE PROTEIN MG189-RELATED-RELATED"/>
    <property type="match status" value="1"/>
</dbReference>
<dbReference type="Proteomes" id="UP000822142">
    <property type="component" value="Unassembled WGS sequence"/>
</dbReference>
<organism evidence="9 10">
    <name type="scientific">Blautia hansenii</name>
    <name type="common">Ruminococcus hansenii</name>
    <dbReference type="NCBI Taxonomy" id="1322"/>
    <lineage>
        <taxon>Bacteria</taxon>
        <taxon>Bacillati</taxon>
        <taxon>Bacillota</taxon>
        <taxon>Clostridia</taxon>
        <taxon>Lachnospirales</taxon>
        <taxon>Lachnospiraceae</taxon>
        <taxon>Blautia</taxon>
    </lineage>
</organism>
<dbReference type="RefSeq" id="WP_173749298.1">
    <property type="nucleotide sequence ID" value="NZ_JAAITA010000010.1"/>
</dbReference>
<dbReference type="InterPro" id="IPR000515">
    <property type="entry name" value="MetI-like"/>
</dbReference>
<feature type="transmembrane region" description="Helical" evidence="7">
    <location>
        <begin position="112"/>
        <end position="132"/>
    </location>
</feature>
<keyword evidence="3" id="KW-1003">Cell membrane</keyword>
<evidence type="ECO:0000256" key="1">
    <source>
        <dbReference type="ARBA" id="ARBA00004651"/>
    </source>
</evidence>
<dbReference type="InterPro" id="IPR035906">
    <property type="entry name" value="MetI-like_sf"/>
</dbReference>
<evidence type="ECO:0000256" key="2">
    <source>
        <dbReference type="ARBA" id="ARBA00022448"/>
    </source>
</evidence>